<feature type="region of interest" description="Disordered" evidence="1">
    <location>
        <begin position="46"/>
        <end position="123"/>
    </location>
</feature>
<evidence type="ECO:0000313" key="4">
    <source>
        <dbReference type="Proteomes" id="UP000010931"/>
    </source>
</evidence>
<keyword evidence="2" id="KW-0472">Membrane</keyword>
<proteinExistence type="predicted"/>
<comment type="caution">
    <text evidence="3">The sequence shown here is derived from an EMBL/GenBank/DDBJ whole genome shotgun (WGS) entry which is preliminary data.</text>
</comment>
<feature type="transmembrane region" description="Helical" evidence="2">
    <location>
        <begin position="21"/>
        <end position="44"/>
    </location>
</feature>
<organism evidence="3 4">
    <name type="scientific">Streptomyces turgidiscabies (strain Car8)</name>
    <dbReference type="NCBI Taxonomy" id="698760"/>
    <lineage>
        <taxon>Bacteria</taxon>
        <taxon>Bacillati</taxon>
        <taxon>Actinomycetota</taxon>
        <taxon>Actinomycetes</taxon>
        <taxon>Kitasatosporales</taxon>
        <taxon>Streptomycetaceae</taxon>
        <taxon>Streptomyces</taxon>
    </lineage>
</organism>
<sequence length="133" mass="13737">MSAARVRRRLAARHARGGLPHLLGGVMVLVLALATFAFTCAGSLPSPDAGTSRSASAHVAHIADRDPCQESPHHSCHATGQHGVLNHAPSVGADRAAALDQPGTGPARLPLGPSRIPGTARPPDLHELQLLRV</sequence>
<name>L7EWK7_STRT8</name>
<feature type="compositionally biased region" description="Basic and acidic residues" evidence="1">
    <location>
        <begin position="61"/>
        <end position="73"/>
    </location>
</feature>
<gene>
    <name evidence="3" type="ORF">STRTUCAR8_09692</name>
</gene>
<evidence type="ECO:0000313" key="3">
    <source>
        <dbReference type="EMBL" id="ELP63422.1"/>
    </source>
</evidence>
<accession>L7EWK7</accession>
<dbReference type="Proteomes" id="UP000010931">
    <property type="component" value="Unassembled WGS sequence"/>
</dbReference>
<reference evidence="3 4" key="1">
    <citation type="journal article" date="2011" name="Plasmid">
        <title>Streptomyces turgidiscabies Car8 contains a modular pathogenicity island that shares virulence genes with other actinobacterial plant pathogens.</title>
        <authorList>
            <person name="Huguet-Tapia J.C."/>
            <person name="Badger J.H."/>
            <person name="Loria R."/>
            <person name="Pettis G.S."/>
        </authorList>
    </citation>
    <scope>NUCLEOTIDE SEQUENCE [LARGE SCALE GENOMIC DNA]</scope>
    <source>
        <strain evidence="3 4">Car8</strain>
    </source>
</reference>
<dbReference type="EMBL" id="AEJB01000516">
    <property type="protein sequence ID" value="ELP63422.1"/>
    <property type="molecule type" value="Genomic_DNA"/>
</dbReference>
<protein>
    <submittedName>
        <fullName evidence="3">Uncharacterized protein</fullName>
    </submittedName>
</protein>
<dbReference type="AlphaFoldDB" id="L7EWK7"/>
<evidence type="ECO:0000256" key="1">
    <source>
        <dbReference type="SAM" id="MobiDB-lite"/>
    </source>
</evidence>
<dbReference type="GeneID" id="97399229"/>
<dbReference type="PATRIC" id="fig|698760.3.peg.7690"/>
<dbReference type="STRING" id="85558.T45_03642"/>
<keyword evidence="2" id="KW-1133">Transmembrane helix</keyword>
<keyword evidence="4" id="KW-1185">Reference proteome</keyword>
<dbReference type="RefSeq" id="WP_006381631.1">
    <property type="nucleotide sequence ID" value="NZ_AEJB01000516.1"/>
</dbReference>
<evidence type="ECO:0000256" key="2">
    <source>
        <dbReference type="SAM" id="Phobius"/>
    </source>
</evidence>
<keyword evidence="2" id="KW-0812">Transmembrane</keyword>